<feature type="region of interest" description="Disordered" evidence="1">
    <location>
        <begin position="26"/>
        <end position="86"/>
    </location>
</feature>
<dbReference type="Proteomes" id="UP001066276">
    <property type="component" value="Chromosome 11"/>
</dbReference>
<comment type="caution">
    <text evidence="2">The sequence shown here is derived from an EMBL/GenBank/DDBJ whole genome shotgun (WGS) entry which is preliminary data.</text>
</comment>
<organism evidence="2 3">
    <name type="scientific">Pleurodeles waltl</name>
    <name type="common">Iberian ribbed newt</name>
    <dbReference type="NCBI Taxonomy" id="8319"/>
    <lineage>
        <taxon>Eukaryota</taxon>
        <taxon>Metazoa</taxon>
        <taxon>Chordata</taxon>
        <taxon>Craniata</taxon>
        <taxon>Vertebrata</taxon>
        <taxon>Euteleostomi</taxon>
        <taxon>Amphibia</taxon>
        <taxon>Batrachia</taxon>
        <taxon>Caudata</taxon>
        <taxon>Salamandroidea</taxon>
        <taxon>Salamandridae</taxon>
        <taxon>Pleurodelinae</taxon>
        <taxon>Pleurodeles</taxon>
    </lineage>
</organism>
<protein>
    <submittedName>
        <fullName evidence="2">Uncharacterized protein</fullName>
    </submittedName>
</protein>
<dbReference type="EMBL" id="JANPWB010000015">
    <property type="protein sequence ID" value="KAJ1089797.1"/>
    <property type="molecule type" value="Genomic_DNA"/>
</dbReference>
<keyword evidence="3" id="KW-1185">Reference proteome</keyword>
<feature type="compositionally biased region" description="Polar residues" evidence="1">
    <location>
        <begin position="65"/>
        <end position="77"/>
    </location>
</feature>
<name>A0AAV7LFI1_PLEWA</name>
<dbReference type="AlphaFoldDB" id="A0AAV7LFI1"/>
<gene>
    <name evidence="2" type="ORF">NDU88_002941</name>
</gene>
<evidence type="ECO:0000313" key="2">
    <source>
        <dbReference type="EMBL" id="KAJ1089797.1"/>
    </source>
</evidence>
<sequence>MDECVVPPCGGGDCVPDGMLFRFQEERHASNTPPISRAQRKPLIGPTAQPTGTRPGATYEAATAPPSTRVTNCTPSDTGEEQPHDGEACRGALLDSTTIQLLKPPCEKNKKGRQRLPLRVQIRFAVSSHAQRSCSHAAVFIVRCSFPRYKREERRTFENGNGTSGGEIEESRAILCCALG</sequence>
<accession>A0AAV7LFI1</accession>
<evidence type="ECO:0000313" key="3">
    <source>
        <dbReference type="Proteomes" id="UP001066276"/>
    </source>
</evidence>
<proteinExistence type="predicted"/>
<evidence type="ECO:0000256" key="1">
    <source>
        <dbReference type="SAM" id="MobiDB-lite"/>
    </source>
</evidence>
<reference evidence="2" key="1">
    <citation type="journal article" date="2022" name="bioRxiv">
        <title>Sequencing and chromosome-scale assembly of the giantPleurodeles waltlgenome.</title>
        <authorList>
            <person name="Brown T."/>
            <person name="Elewa A."/>
            <person name="Iarovenko S."/>
            <person name="Subramanian E."/>
            <person name="Araus A.J."/>
            <person name="Petzold A."/>
            <person name="Susuki M."/>
            <person name="Suzuki K.-i.T."/>
            <person name="Hayashi T."/>
            <person name="Toyoda A."/>
            <person name="Oliveira C."/>
            <person name="Osipova E."/>
            <person name="Leigh N.D."/>
            <person name="Simon A."/>
            <person name="Yun M.H."/>
        </authorList>
    </citation>
    <scope>NUCLEOTIDE SEQUENCE</scope>
    <source>
        <strain evidence="2">20211129_DDA</strain>
        <tissue evidence="2">Liver</tissue>
    </source>
</reference>